<dbReference type="STRING" id="1765967.BW247_13565"/>
<dbReference type="InterPro" id="IPR002930">
    <property type="entry name" value="GCV_H"/>
</dbReference>
<dbReference type="InterPro" id="IPR000089">
    <property type="entry name" value="Biotin_lipoyl"/>
</dbReference>
<dbReference type="SUPFAM" id="SSF51230">
    <property type="entry name" value="Single hybrid motif"/>
    <property type="match status" value="1"/>
</dbReference>
<comment type="cofactor">
    <cofactor evidence="3">
        <name>(R)-lipoate</name>
        <dbReference type="ChEBI" id="CHEBI:83088"/>
    </cofactor>
    <text evidence="3">Binds 1 lipoyl cofactor covalently.</text>
</comment>
<dbReference type="Pfam" id="PF01597">
    <property type="entry name" value="GCV_H"/>
    <property type="match status" value="1"/>
</dbReference>
<feature type="domain" description="Lipoyl-binding" evidence="4">
    <location>
        <begin position="29"/>
        <end position="111"/>
    </location>
</feature>
<dbReference type="InterPro" id="IPR033753">
    <property type="entry name" value="GCV_H/Fam206"/>
</dbReference>
<keyword evidence="6" id="KW-1185">Reference proteome</keyword>
<evidence type="ECO:0000313" key="6">
    <source>
        <dbReference type="Proteomes" id="UP000243807"/>
    </source>
</evidence>
<dbReference type="Proteomes" id="UP000243807">
    <property type="component" value="Chromosome"/>
</dbReference>
<dbReference type="GO" id="GO:0005960">
    <property type="term" value="C:glycine cleavage complex"/>
    <property type="evidence" value="ECO:0007669"/>
    <property type="project" value="InterPro"/>
</dbReference>
<reference evidence="5 6" key="1">
    <citation type="submission" date="2017-01" db="EMBL/GenBank/DDBJ databases">
        <title>Draft sequence of Acidihalobacter ferrooxidans strain DSM 14175 (strain V8).</title>
        <authorList>
            <person name="Khaleque H.N."/>
            <person name="Ramsay J.P."/>
            <person name="Murphy R.J.T."/>
            <person name="Kaksonen A.H."/>
            <person name="Boxall N.J."/>
            <person name="Watkin E.L.J."/>
        </authorList>
    </citation>
    <scope>NUCLEOTIDE SEQUENCE [LARGE SCALE GENOMIC DNA]</scope>
    <source>
        <strain evidence="5 6">V8</strain>
    </source>
</reference>
<proteinExistence type="inferred from homology"/>
<evidence type="ECO:0000259" key="4">
    <source>
        <dbReference type="PROSITE" id="PS50968"/>
    </source>
</evidence>
<dbReference type="CDD" id="cd06848">
    <property type="entry name" value="GCS_H"/>
    <property type="match status" value="1"/>
</dbReference>
<evidence type="ECO:0000256" key="1">
    <source>
        <dbReference type="ARBA" id="ARBA00009249"/>
    </source>
</evidence>
<keyword evidence="2 3" id="KW-0450">Lipoyl</keyword>
<dbReference type="AlphaFoldDB" id="A0A1P8UJJ8"/>
<dbReference type="EMBL" id="CP019434">
    <property type="protein sequence ID" value="APZ43990.1"/>
    <property type="molecule type" value="Genomic_DNA"/>
</dbReference>
<accession>A0A1P8UJJ8</accession>
<dbReference type="OrthoDB" id="9796712at2"/>
<dbReference type="Gene3D" id="2.40.50.100">
    <property type="match status" value="1"/>
</dbReference>
<dbReference type="PROSITE" id="PS50968">
    <property type="entry name" value="BIOTINYL_LIPOYL"/>
    <property type="match status" value="1"/>
</dbReference>
<dbReference type="PANTHER" id="PTHR11715">
    <property type="entry name" value="GLYCINE CLEAVAGE SYSTEM H PROTEIN"/>
    <property type="match status" value="1"/>
</dbReference>
<feature type="modified residue" description="N6-lipoyllysine" evidence="3">
    <location>
        <position position="70"/>
    </location>
</feature>
<sequence>MSQYSGCELPEELYYDLDYVWVRPEADDTVTVGITDPAQSFAGRILHVRIKAVGKHIRAGRQVATLESGKWAGGVPLPFDGEVVARNEAVLEMPHLLNIDPYRDAWIARLRPLDAEHALDTLHTGEEAIQTLHEWIDRYGIQCMRCSE</sequence>
<dbReference type="InterPro" id="IPR003016">
    <property type="entry name" value="2-oxoA_DH_lipoyl-BS"/>
</dbReference>
<gene>
    <name evidence="3" type="primary">gcvH</name>
    <name evidence="5" type="ORF">BW247_13565</name>
</gene>
<dbReference type="NCBIfam" id="NF002270">
    <property type="entry name" value="PRK01202.1"/>
    <property type="match status" value="1"/>
</dbReference>
<comment type="similarity">
    <text evidence="1 3">Belongs to the GcvH family.</text>
</comment>
<dbReference type="InterPro" id="IPR011053">
    <property type="entry name" value="Single_hybrid_motif"/>
</dbReference>
<dbReference type="GO" id="GO:0019464">
    <property type="term" value="P:glycine decarboxylation via glycine cleavage system"/>
    <property type="evidence" value="ECO:0007669"/>
    <property type="project" value="UniProtKB-UniRule"/>
</dbReference>
<comment type="function">
    <text evidence="3">The glycine cleavage system catalyzes the degradation of glycine. The H protein shuttles the methylamine group of glycine from the P protein to the T protein.</text>
</comment>
<protein>
    <recommendedName>
        <fullName evidence="3">Glycine cleavage system H protein</fullName>
    </recommendedName>
</protein>
<evidence type="ECO:0000256" key="3">
    <source>
        <dbReference type="HAMAP-Rule" id="MF_00272"/>
    </source>
</evidence>
<dbReference type="RefSeq" id="WP_076837613.1">
    <property type="nucleotide sequence ID" value="NZ_CP019434.1"/>
</dbReference>
<dbReference type="PROSITE" id="PS00189">
    <property type="entry name" value="LIPOYL"/>
    <property type="match status" value="1"/>
</dbReference>
<dbReference type="KEGG" id="afy:BW247_13565"/>
<comment type="subunit">
    <text evidence="3">The glycine cleavage system is composed of four proteins: P, T, L and H.</text>
</comment>
<organism evidence="5 6">
    <name type="scientific">Acidihalobacter ferrooxydans</name>
    <dbReference type="NCBI Taxonomy" id="1765967"/>
    <lineage>
        <taxon>Bacteria</taxon>
        <taxon>Pseudomonadati</taxon>
        <taxon>Pseudomonadota</taxon>
        <taxon>Gammaproteobacteria</taxon>
        <taxon>Chromatiales</taxon>
        <taxon>Ectothiorhodospiraceae</taxon>
        <taxon>Acidihalobacter</taxon>
    </lineage>
</organism>
<dbReference type="HAMAP" id="MF_00272">
    <property type="entry name" value="GcvH"/>
    <property type="match status" value="1"/>
</dbReference>
<evidence type="ECO:0000256" key="2">
    <source>
        <dbReference type="ARBA" id="ARBA00022823"/>
    </source>
</evidence>
<dbReference type="GO" id="GO:0005829">
    <property type="term" value="C:cytosol"/>
    <property type="evidence" value="ECO:0007669"/>
    <property type="project" value="TreeGrafter"/>
</dbReference>
<evidence type="ECO:0000313" key="5">
    <source>
        <dbReference type="EMBL" id="APZ43990.1"/>
    </source>
</evidence>
<name>A0A1P8UJJ8_9GAMM</name>
<dbReference type="GO" id="GO:0009249">
    <property type="term" value="P:protein lipoylation"/>
    <property type="evidence" value="ECO:0007669"/>
    <property type="project" value="TreeGrafter"/>
</dbReference>
<dbReference type="PANTHER" id="PTHR11715:SF3">
    <property type="entry name" value="GLYCINE CLEAVAGE SYSTEM H PROTEIN-RELATED"/>
    <property type="match status" value="1"/>
</dbReference>